<gene>
    <name evidence="1" type="primary">g11818</name>
    <name evidence="1" type="ORF">NpPPO83_00011818</name>
</gene>
<evidence type="ECO:0000313" key="2">
    <source>
        <dbReference type="Proteomes" id="UP001165186"/>
    </source>
</evidence>
<keyword evidence="2" id="KW-1185">Reference proteome</keyword>
<comment type="caution">
    <text evidence="1">The sequence shown here is derived from an EMBL/GenBank/DDBJ whole genome shotgun (WGS) entry which is preliminary data.</text>
</comment>
<accession>A0ACB5S8B4</accession>
<dbReference type="EMBL" id="BSXG01000054">
    <property type="protein sequence ID" value="GME28974.1"/>
    <property type="molecule type" value="Genomic_DNA"/>
</dbReference>
<organism evidence="1 2">
    <name type="scientific">Neofusicoccum parvum</name>
    <dbReference type="NCBI Taxonomy" id="310453"/>
    <lineage>
        <taxon>Eukaryota</taxon>
        <taxon>Fungi</taxon>
        <taxon>Dikarya</taxon>
        <taxon>Ascomycota</taxon>
        <taxon>Pezizomycotina</taxon>
        <taxon>Dothideomycetes</taxon>
        <taxon>Dothideomycetes incertae sedis</taxon>
        <taxon>Botryosphaeriales</taxon>
        <taxon>Botryosphaeriaceae</taxon>
        <taxon>Neofusicoccum</taxon>
    </lineage>
</organism>
<protein>
    <submittedName>
        <fullName evidence="1">Uncharacterized protein</fullName>
    </submittedName>
</protein>
<proteinExistence type="predicted"/>
<evidence type="ECO:0000313" key="1">
    <source>
        <dbReference type="EMBL" id="GME28974.1"/>
    </source>
</evidence>
<reference evidence="1" key="1">
    <citation type="submission" date="2024-09" db="EMBL/GenBank/DDBJ databases">
        <title>Draft Genome Sequences of Neofusicoccum parvum.</title>
        <authorList>
            <person name="Ashida A."/>
            <person name="Camagna M."/>
            <person name="Tanaka A."/>
            <person name="Takemoto D."/>
        </authorList>
    </citation>
    <scope>NUCLEOTIDE SEQUENCE</scope>
    <source>
        <strain evidence="1">PPO83</strain>
    </source>
</reference>
<name>A0ACB5S8B4_9PEZI</name>
<dbReference type="Proteomes" id="UP001165186">
    <property type="component" value="Unassembled WGS sequence"/>
</dbReference>
<sequence length="74" mass="7349">MPESDGPNGSRTSEAPADYSSLKGKGVLVTGGATGVGAAIVEALADAGAYVTIADAAATEGQRLMLSLVNKNKR</sequence>